<accession>A0AC60P849</accession>
<keyword evidence="2" id="KW-1185">Reference proteome</keyword>
<evidence type="ECO:0000313" key="2">
    <source>
        <dbReference type="Proteomes" id="UP000805193"/>
    </source>
</evidence>
<sequence length="164" mass="17837">MCRPVAVVADHRVAPSWRERLHFSVSRATLSLAAVTSKDDGLYLCQHAAIISCAEPPDSPVLKTEPDSGNGTRLREGQRLRVLCQVHGGKPRPTLQWRMALADGSASSRLESSEGSTSAKDDMTRSWATLARLDRSHHDAVLSCDAVNSELVPARTAALRLQLE</sequence>
<gene>
    <name evidence="1" type="ORF">HPB47_007145</name>
</gene>
<organism evidence="1 2">
    <name type="scientific">Ixodes persulcatus</name>
    <name type="common">Taiga tick</name>
    <dbReference type="NCBI Taxonomy" id="34615"/>
    <lineage>
        <taxon>Eukaryota</taxon>
        <taxon>Metazoa</taxon>
        <taxon>Ecdysozoa</taxon>
        <taxon>Arthropoda</taxon>
        <taxon>Chelicerata</taxon>
        <taxon>Arachnida</taxon>
        <taxon>Acari</taxon>
        <taxon>Parasitiformes</taxon>
        <taxon>Ixodida</taxon>
        <taxon>Ixodoidea</taxon>
        <taxon>Ixodidae</taxon>
        <taxon>Ixodinae</taxon>
        <taxon>Ixodes</taxon>
    </lineage>
</organism>
<name>A0AC60P849_IXOPE</name>
<dbReference type="EMBL" id="JABSTQ010011045">
    <property type="protein sequence ID" value="KAG0415687.1"/>
    <property type="molecule type" value="Genomic_DNA"/>
</dbReference>
<evidence type="ECO:0000313" key="1">
    <source>
        <dbReference type="EMBL" id="KAG0415687.1"/>
    </source>
</evidence>
<proteinExistence type="predicted"/>
<dbReference type="Proteomes" id="UP000805193">
    <property type="component" value="Unassembled WGS sequence"/>
</dbReference>
<protein>
    <submittedName>
        <fullName evidence="1">Uncharacterized protein</fullName>
    </submittedName>
</protein>
<feature type="non-terminal residue" evidence="1">
    <location>
        <position position="164"/>
    </location>
</feature>
<reference evidence="1 2" key="1">
    <citation type="journal article" date="2020" name="Cell">
        <title>Large-Scale Comparative Analyses of Tick Genomes Elucidate Their Genetic Diversity and Vector Capacities.</title>
        <authorList>
            <consortium name="Tick Genome and Microbiome Consortium (TIGMIC)"/>
            <person name="Jia N."/>
            <person name="Wang J."/>
            <person name="Shi W."/>
            <person name="Du L."/>
            <person name="Sun Y."/>
            <person name="Zhan W."/>
            <person name="Jiang J.F."/>
            <person name="Wang Q."/>
            <person name="Zhang B."/>
            <person name="Ji P."/>
            <person name="Bell-Sakyi L."/>
            <person name="Cui X.M."/>
            <person name="Yuan T.T."/>
            <person name="Jiang B.G."/>
            <person name="Yang W.F."/>
            <person name="Lam T.T."/>
            <person name="Chang Q.C."/>
            <person name="Ding S.J."/>
            <person name="Wang X.J."/>
            <person name="Zhu J.G."/>
            <person name="Ruan X.D."/>
            <person name="Zhao L."/>
            <person name="Wei J.T."/>
            <person name="Ye R.Z."/>
            <person name="Que T.C."/>
            <person name="Du C.H."/>
            <person name="Zhou Y.H."/>
            <person name="Cheng J.X."/>
            <person name="Dai P.F."/>
            <person name="Guo W.B."/>
            <person name="Han X.H."/>
            <person name="Huang E.J."/>
            <person name="Li L.F."/>
            <person name="Wei W."/>
            <person name="Gao Y.C."/>
            <person name="Liu J.Z."/>
            <person name="Shao H.Z."/>
            <person name="Wang X."/>
            <person name="Wang C.C."/>
            <person name="Yang T.C."/>
            <person name="Huo Q.B."/>
            <person name="Li W."/>
            <person name="Chen H.Y."/>
            <person name="Chen S.E."/>
            <person name="Zhou L.G."/>
            <person name="Ni X.B."/>
            <person name="Tian J.H."/>
            <person name="Sheng Y."/>
            <person name="Liu T."/>
            <person name="Pan Y.S."/>
            <person name="Xia L.Y."/>
            <person name="Li J."/>
            <person name="Zhao F."/>
            <person name="Cao W.C."/>
        </authorList>
    </citation>
    <scope>NUCLEOTIDE SEQUENCE [LARGE SCALE GENOMIC DNA]</scope>
    <source>
        <strain evidence="1">Iper-2018</strain>
    </source>
</reference>
<comment type="caution">
    <text evidence="1">The sequence shown here is derived from an EMBL/GenBank/DDBJ whole genome shotgun (WGS) entry which is preliminary data.</text>
</comment>